<comment type="caution">
    <text evidence="2">The sequence shown here is derived from an EMBL/GenBank/DDBJ whole genome shotgun (WGS) entry which is preliminary data.</text>
</comment>
<sequence>MSTSLAPGATHEIVTPAQRAWAYAGILAGLAGVAGIQASASITAVYDEDIDGDAPAILEKLRDFVPNIVVFHLTTMVATVLLVVFAAGLRRRLKAQAPADSLLPDVAAFGLLLTSVAGLLGAGLNTEFVFALSDDGAALVPEVAVMFGHWIGTVPWLWVGAGITGAALAVAALRHAAAPRWIGWVATVLGGLTLLLGISPLQYMAGFTGPALVLVVALGFAWGDRRRA</sequence>
<evidence type="ECO:0000313" key="2">
    <source>
        <dbReference type="EMBL" id="PZF80607.1"/>
    </source>
</evidence>
<gene>
    <name evidence="2" type="ORF">C1I92_25040</name>
</gene>
<protein>
    <recommendedName>
        <fullName evidence="4">DUF4386 domain-containing protein</fullName>
    </recommendedName>
</protein>
<proteinExistence type="predicted"/>
<keyword evidence="3" id="KW-1185">Reference proteome</keyword>
<evidence type="ECO:0008006" key="4">
    <source>
        <dbReference type="Google" id="ProtNLM"/>
    </source>
</evidence>
<name>A0A2W2BYB2_9ACTN</name>
<feature type="transmembrane region" description="Helical" evidence="1">
    <location>
        <begin position="156"/>
        <end position="174"/>
    </location>
</feature>
<accession>A0A2W2BYB2</accession>
<feature type="transmembrane region" description="Helical" evidence="1">
    <location>
        <begin position="64"/>
        <end position="89"/>
    </location>
</feature>
<feature type="transmembrane region" description="Helical" evidence="1">
    <location>
        <begin position="181"/>
        <end position="198"/>
    </location>
</feature>
<dbReference type="AlphaFoldDB" id="A0A2W2BYB2"/>
<evidence type="ECO:0000256" key="1">
    <source>
        <dbReference type="SAM" id="Phobius"/>
    </source>
</evidence>
<dbReference type="RefSeq" id="WP_111257370.1">
    <property type="nucleotide sequence ID" value="NZ_POTW01000081.1"/>
</dbReference>
<organism evidence="2 3">
    <name type="scientific">Jiangella anatolica</name>
    <dbReference type="NCBI Taxonomy" id="2670374"/>
    <lineage>
        <taxon>Bacteria</taxon>
        <taxon>Bacillati</taxon>
        <taxon>Actinomycetota</taxon>
        <taxon>Actinomycetes</taxon>
        <taxon>Jiangellales</taxon>
        <taxon>Jiangellaceae</taxon>
        <taxon>Jiangella</taxon>
    </lineage>
</organism>
<dbReference type="Proteomes" id="UP000248764">
    <property type="component" value="Unassembled WGS sequence"/>
</dbReference>
<keyword evidence="1" id="KW-0472">Membrane</keyword>
<feature type="transmembrane region" description="Helical" evidence="1">
    <location>
        <begin position="101"/>
        <end position="124"/>
    </location>
</feature>
<keyword evidence="1" id="KW-0812">Transmembrane</keyword>
<feature type="transmembrane region" description="Helical" evidence="1">
    <location>
        <begin position="21"/>
        <end position="44"/>
    </location>
</feature>
<feature type="transmembrane region" description="Helical" evidence="1">
    <location>
        <begin position="204"/>
        <end position="223"/>
    </location>
</feature>
<evidence type="ECO:0000313" key="3">
    <source>
        <dbReference type="Proteomes" id="UP000248764"/>
    </source>
</evidence>
<dbReference type="EMBL" id="POTW01000081">
    <property type="protein sequence ID" value="PZF80607.1"/>
    <property type="molecule type" value="Genomic_DNA"/>
</dbReference>
<keyword evidence="1" id="KW-1133">Transmembrane helix</keyword>
<reference evidence="2 3" key="1">
    <citation type="submission" date="2018-01" db="EMBL/GenBank/DDBJ databases">
        <title>Draft genome sequence of Jiangella sp. GTF31.</title>
        <authorList>
            <person name="Sahin N."/>
            <person name="Ay H."/>
            <person name="Saygin H."/>
        </authorList>
    </citation>
    <scope>NUCLEOTIDE SEQUENCE [LARGE SCALE GENOMIC DNA]</scope>
    <source>
        <strain evidence="2 3">GTF31</strain>
    </source>
</reference>